<evidence type="ECO:0000256" key="2">
    <source>
        <dbReference type="ARBA" id="ARBA00022723"/>
    </source>
</evidence>
<keyword evidence="3" id="KW-0863">Zinc-finger</keyword>
<comment type="subcellular location">
    <subcellularLocation>
        <location evidence="1">Nucleus</location>
    </subcellularLocation>
</comment>
<dbReference type="InterPro" id="IPR012337">
    <property type="entry name" value="RNaseH-like_sf"/>
</dbReference>
<dbReference type="Proteomes" id="UP000694701">
    <property type="component" value="Unplaced"/>
</dbReference>
<dbReference type="Ensembl" id="ENSCCRT00020101114.1">
    <property type="protein sequence ID" value="ENSCCRP00020092545.1"/>
    <property type="gene ID" value="ENSCCRG00020042340.1"/>
</dbReference>
<keyword evidence="4" id="KW-0862">Zinc</keyword>
<dbReference type="PANTHER" id="PTHR46481:SF10">
    <property type="entry name" value="ZINC FINGER BED DOMAIN-CONTAINING PROTEIN 39"/>
    <property type="match status" value="1"/>
</dbReference>
<evidence type="ECO:0000313" key="6">
    <source>
        <dbReference type="Ensembl" id="ENSCCRP00020092545.1"/>
    </source>
</evidence>
<dbReference type="InterPro" id="IPR052035">
    <property type="entry name" value="ZnF_BED_domain_contain"/>
</dbReference>
<evidence type="ECO:0000256" key="1">
    <source>
        <dbReference type="ARBA" id="ARBA00004123"/>
    </source>
</evidence>
<evidence type="ECO:0000313" key="7">
    <source>
        <dbReference type="Proteomes" id="UP000694701"/>
    </source>
</evidence>
<evidence type="ECO:0000256" key="3">
    <source>
        <dbReference type="ARBA" id="ARBA00022771"/>
    </source>
</evidence>
<organism evidence="6 7">
    <name type="scientific">Cyprinus carpio</name>
    <name type="common">Common carp</name>
    <dbReference type="NCBI Taxonomy" id="7962"/>
    <lineage>
        <taxon>Eukaryota</taxon>
        <taxon>Metazoa</taxon>
        <taxon>Chordata</taxon>
        <taxon>Craniata</taxon>
        <taxon>Vertebrata</taxon>
        <taxon>Euteleostomi</taxon>
        <taxon>Actinopterygii</taxon>
        <taxon>Neopterygii</taxon>
        <taxon>Teleostei</taxon>
        <taxon>Ostariophysi</taxon>
        <taxon>Cypriniformes</taxon>
        <taxon>Cyprinidae</taxon>
        <taxon>Cyprininae</taxon>
        <taxon>Cyprinus</taxon>
    </lineage>
</organism>
<dbReference type="SUPFAM" id="SSF53098">
    <property type="entry name" value="Ribonuclease H-like"/>
    <property type="match status" value="1"/>
</dbReference>
<proteinExistence type="predicted"/>
<sequence>MADSSQAPQIVSFGNKDFELDHANKKRFARCKICNARISDTTTTTSDFIRHFKNHKGRYDKYLKSKIHCSDLQQPSLSQFIVHQTTTYPVNHPRQKAITEAIISDLISNCNMPLSITDNKHFIHFLSIMDAKYTAVSRRTITSRLDTVVFERQSKLTSEMATVENLSVTVDIWSDRRMRGFLGVTAHWMNTAADAITLKSHLLACNRFKGSHTGERICEEFEQICDQYKIKQKIDHIICDNAPNMKKAFTTCFPSSAEADEDDDDCLDDAELWNALPVDEEERLNETLTSKSQHRLQCFAHTLQLVVGDGLKETRAVSSALAKASRISSLLHTSTSFKEEFEKEFGQRGVPASVVTRWNSTFRQLKSLLSCDYQTLSKVLDVRGHRETIFTLREWAQIKELVSILKPFADATDLTQGEKVVTISAVIPCVLSLNHHLENQKEGTQYLVNLIHSLQRSLQRRFKGIFVNVKMSQPETNEGILPVSDPVYIKAAVLDPAFRVIWIEHDVLVDDKLKEQLTMEVKRK</sequence>
<dbReference type="PANTHER" id="PTHR46481">
    <property type="entry name" value="ZINC FINGER BED DOMAIN-CONTAINING PROTEIN 4"/>
    <property type="match status" value="1"/>
</dbReference>
<dbReference type="GO" id="GO:0005634">
    <property type="term" value="C:nucleus"/>
    <property type="evidence" value="ECO:0007669"/>
    <property type="project" value="UniProtKB-SubCell"/>
</dbReference>
<evidence type="ECO:0000256" key="4">
    <source>
        <dbReference type="ARBA" id="ARBA00022833"/>
    </source>
</evidence>
<dbReference type="AlphaFoldDB" id="A0A8C2PYJ7"/>
<keyword evidence="2" id="KW-0479">Metal-binding</keyword>
<evidence type="ECO:0000256" key="5">
    <source>
        <dbReference type="ARBA" id="ARBA00023242"/>
    </source>
</evidence>
<accession>A0A8C2PYJ7</accession>
<name>A0A8C2PYJ7_CYPCA</name>
<protein>
    <submittedName>
        <fullName evidence="6">Uncharacterized protein</fullName>
    </submittedName>
</protein>
<reference evidence="6" key="1">
    <citation type="submission" date="2025-08" db="UniProtKB">
        <authorList>
            <consortium name="Ensembl"/>
        </authorList>
    </citation>
    <scope>IDENTIFICATION</scope>
</reference>
<dbReference type="GO" id="GO:0008270">
    <property type="term" value="F:zinc ion binding"/>
    <property type="evidence" value="ECO:0007669"/>
    <property type="project" value="UniProtKB-KW"/>
</dbReference>
<keyword evidence="5" id="KW-0539">Nucleus</keyword>